<evidence type="ECO:0000259" key="6">
    <source>
        <dbReference type="PROSITE" id="PS50240"/>
    </source>
</evidence>
<dbReference type="GeneTree" id="ENSGT01120000274787"/>
<keyword evidence="3" id="KW-0645">Protease</keyword>
<evidence type="ECO:0000256" key="3">
    <source>
        <dbReference type="ARBA" id="ARBA00022670"/>
    </source>
</evidence>
<dbReference type="PANTHER" id="PTHR24264:SF65">
    <property type="entry name" value="SRCR DOMAIN-CONTAINING PROTEIN"/>
    <property type="match status" value="1"/>
</dbReference>
<dbReference type="PANTHER" id="PTHR24264">
    <property type="entry name" value="TRYPSIN-RELATED"/>
    <property type="match status" value="1"/>
</dbReference>
<evidence type="ECO:0000313" key="8">
    <source>
        <dbReference type="Proteomes" id="UP000001646"/>
    </source>
</evidence>
<dbReference type="Ensembl" id="ENSACAT00000037525.1">
    <property type="protein sequence ID" value="ENSACAP00000030449.1"/>
    <property type="gene ID" value="ENSACAG00000038075.1"/>
</dbReference>
<feature type="domain" description="Peptidase S1" evidence="6">
    <location>
        <begin position="1"/>
        <end position="82"/>
    </location>
</feature>
<evidence type="ECO:0000313" key="7">
    <source>
        <dbReference type="Ensembl" id="ENSACAP00000030449.1"/>
    </source>
</evidence>
<accession>A0A803T5F9</accession>
<dbReference type="SUPFAM" id="SSF50494">
    <property type="entry name" value="Trypsin-like serine proteases"/>
    <property type="match status" value="1"/>
</dbReference>
<dbReference type="Gene3D" id="2.40.10.10">
    <property type="entry name" value="Trypsin-like serine proteases"/>
    <property type="match status" value="1"/>
</dbReference>
<dbReference type="GO" id="GO:0006508">
    <property type="term" value="P:proteolysis"/>
    <property type="evidence" value="ECO:0007669"/>
    <property type="project" value="UniProtKB-KW"/>
</dbReference>
<protein>
    <recommendedName>
        <fullName evidence="6">Peptidase S1 domain-containing protein</fullName>
    </recommendedName>
</protein>
<dbReference type="InterPro" id="IPR009003">
    <property type="entry name" value="Peptidase_S1_PA"/>
</dbReference>
<reference evidence="7" key="3">
    <citation type="submission" date="2025-09" db="UniProtKB">
        <authorList>
            <consortium name="Ensembl"/>
        </authorList>
    </citation>
    <scope>IDENTIFICATION</scope>
</reference>
<dbReference type="InterPro" id="IPR033116">
    <property type="entry name" value="TRYPSIN_SER"/>
</dbReference>
<comment type="subcellular location">
    <subcellularLocation>
        <location evidence="1">Secreted</location>
    </subcellularLocation>
</comment>
<keyword evidence="4" id="KW-0378">Hydrolase</keyword>
<dbReference type="AlphaFoldDB" id="A0A803T5F9"/>
<dbReference type="InterPro" id="IPR001254">
    <property type="entry name" value="Trypsin_dom"/>
</dbReference>
<evidence type="ECO:0000256" key="5">
    <source>
        <dbReference type="ARBA" id="ARBA00022825"/>
    </source>
</evidence>
<proteinExistence type="predicted"/>
<keyword evidence="5" id="KW-0720">Serine protease</keyword>
<evidence type="ECO:0000256" key="2">
    <source>
        <dbReference type="ARBA" id="ARBA00022525"/>
    </source>
</evidence>
<dbReference type="Pfam" id="PF00089">
    <property type="entry name" value="Trypsin"/>
    <property type="match status" value="1"/>
</dbReference>
<sequence>MSLCFIFVAHDVFQIFFKKANCHFDLITTTIGDSGGPLVCAKNDSWFLVGIVSWGQGCALPYRPGVYTRVTAFANWLSFCLKIKWLRSVVPNFYSSTSFQLQFLGKRGGRPLHTIVWLSHCHDLELKLELVLGSVT</sequence>
<dbReference type="GO" id="GO:0005576">
    <property type="term" value="C:extracellular region"/>
    <property type="evidence" value="ECO:0007669"/>
    <property type="project" value="UniProtKB-SubCell"/>
</dbReference>
<dbReference type="GO" id="GO:0004252">
    <property type="term" value="F:serine-type endopeptidase activity"/>
    <property type="evidence" value="ECO:0007669"/>
    <property type="project" value="InterPro"/>
</dbReference>
<dbReference type="Proteomes" id="UP000001646">
    <property type="component" value="Unplaced"/>
</dbReference>
<evidence type="ECO:0000256" key="1">
    <source>
        <dbReference type="ARBA" id="ARBA00004613"/>
    </source>
</evidence>
<reference evidence="7" key="2">
    <citation type="submission" date="2025-08" db="UniProtKB">
        <authorList>
            <consortium name="Ensembl"/>
        </authorList>
    </citation>
    <scope>IDENTIFICATION</scope>
</reference>
<reference evidence="7" key="1">
    <citation type="submission" date="2009-12" db="EMBL/GenBank/DDBJ databases">
        <title>The Genome Sequence of Anolis carolinensis (Green Anole Lizard).</title>
        <authorList>
            <consortium name="The Genome Sequencing Platform"/>
            <person name="Di Palma F."/>
            <person name="Alfoldi J."/>
            <person name="Heiman D."/>
            <person name="Young S."/>
            <person name="Grabherr M."/>
            <person name="Johnson J."/>
            <person name="Lander E.S."/>
            <person name="Lindblad-Toh K."/>
        </authorList>
    </citation>
    <scope>NUCLEOTIDE SEQUENCE [LARGE SCALE GENOMIC DNA]</scope>
    <source>
        <strain evidence="7">JBL SC #1</strain>
    </source>
</reference>
<evidence type="ECO:0000256" key="4">
    <source>
        <dbReference type="ARBA" id="ARBA00022801"/>
    </source>
</evidence>
<dbReference type="InParanoid" id="A0A803T5F9"/>
<dbReference type="PROSITE" id="PS50240">
    <property type="entry name" value="TRYPSIN_DOM"/>
    <property type="match status" value="1"/>
</dbReference>
<keyword evidence="8" id="KW-1185">Reference proteome</keyword>
<keyword evidence="2" id="KW-0964">Secreted</keyword>
<dbReference type="PROSITE" id="PS00135">
    <property type="entry name" value="TRYPSIN_SER"/>
    <property type="match status" value="1"/>
</dbReference>
<name>A0A803T5F9_ANOCA</name>
<dbReference type="InterPro" id="IPR043504">
    <property type="entry name" value="Peptidase_S1_PA_chymotrypsin"/>
</dbReference>
<dbReference type="InterPro" id="IPR050127">
    <property type="entry name" value="Serine_Proteases_S1"/>
</dbReference>
<organism evidence="7 8">
    <name type="scientific">Anolis carolinensis</name>
    <name type="common">Green anole</name>
    <name type="synonym">American chameleon</name>
    <dbReference type="NCBI Taxonomy" id="28377"/>
    <lineage>
        <taxon>Eukaryota</taxon>
        <taxon>Metazoa</taxon>
        <taxon>Chordata</taxon>
        <taxon>Craniata</taxon>
        <taxon>Vertebrata</taxon>
        <taxon>Euteleostomi</taxon>
        <taxon>Lepidosauria</taxon>
        <taxon>Squamata</taxon>
        <taxon>Bifurcata</taxon>
        <taxon>Unidentata</taxon>
        <taxon>Episquamata</taxon>
        <taxon>Toxicofera</taxon>
        <taxon>Iguania</taxon>
        <taxon>Dactyloidae</taxon>
        <taxon>Anolis</taxon>
    </lineage>
</organism>